<evidence type="ECO:0000256" key="4">
    <source>
        <dbReference type="ARBA" id="ARBA00022618"/>
    </source>
</evidence>
<dbReference type="InterPro" id="IPR006166">
    <property type="entry name" value="ERCC4_domain"/>
</dbReference>
<dbReference type="GO" id="GO:0051301">
    <property type="term" value="P:cell division"/>
    <property type="evidence" value="ECO:0007669"/>
    <property type="project" value="UniProtKB-KW"/>
</dbReference>
<keyword evidence="9" id="KW-0131">Cell cycle</keyword>
<evidence type="ECO:0000256" key="13">
    <source>
        <dbReference type="ARBA" id="ARBA00023204"/>
    </source>
</evidence>
<evidence type="ECO:0000256" key="5">
    <source>
        <dbReference type="ARBA" id="ARBA00022722"/>
    </source>
</evidence>
<evidence type="ECO:0000256" key="11">
    <source>
        <dbReference type="ARBA" id="ARBA00022842"/>
    </source>
</evidence>
<evidence type="ECO:0000313" key="18">
    <source>
        <dbReference type="EMBL" id="CAD6342597.1"/>
    </source>
</evidence>
<keyword evidence="6 15" id="KW-0479">Metal-binding</keyword>
<dbReference type="AlphaFoldDB" id="A0A811SNI0"/>
<keyword evidence="19" id="KW-1185">Reference proteome</keyword>
<dbReference type="GO" id="GO:0046872">
    <property type="term" value="F:metal ion binding"/>
    <property type="evidence" value="ECO:0007669"/>
    <property type="project" value="UniProtKB-UniRule"/>
</dbReference>
<gene>
    <name evidence="18" type="ORF">NCGR_LOCUS66695</name>
</gene>
<feature type="region of interest" description="Disordered" evidence="16">
    <location>
        <begin position="1"/>
        <end position="20"/>
    </location>
</feature>
<dbReference type="Proteomes" id="UP000604825">
    <property type="component" value="Unassembled WGS sequence"/>
</dbReference>
<dbReference type="Pfam" id="PF21136">
    <property type="entry name" value="WHD_MUS81"/>
    <property type="match status" value="1"/>
</dbReference>
<dbReference type="Gene3D" id="1.10.10.10">
    <property type="entry name" value="Winged helix-like DNA-binding domain superfamily/Winged helix DNA-binding domain"/>
    <property type="match status" value="1"/>
</dbReference>
<sequence length="541" mass="60674">MRPPPKKPKEALPVPKQLKVHNPENESLSRFFLEKWRAMMQEPDGLSPNNYLAFANANRSLCSSKEPIRTLKDFSNVKGVGPWLIQHMKSFFAESNQDLSPAKGNVSLFLWLTERNQKGEKSYLPRKNTAAYAILITLLRAKANGKYFMMKQELIDAAEASGLSRDAIGPNKSKAKQSYGKDWYTGWSCMKTLLSNGFVTKWSNPAKYMLTREGEGTARECLSWSRLEDSHNTSAMNPSVSRHSPELVSGSSLTKKKSSCYRQVQTTNYEGIICCDSDSEEPCGKNIPLKGKEPVTNCGLPDIPLPFQGTPKLQSSAMGCAKLAMPPRRAKENFLEAYEVILILDDREKFGSHSRKVADNIRSQSHFEVEVRQLPVGDGIWMACHKEDHTDCFTTEVLDGFDVQKTTGFADTQKRYIDLTHSIIAYYDANFSIVGKTSRVCPTFDEFKRKCCDLKKKTVSDIFALQLMQVPKVTEEAAQAVVELYPTPFLLAKAYSILDGDIPAQEKMLKNKNEMVNAGASRNIFHFVWGDGGNTLDPVLN</sequence>
<keyword evidence="13 15" id="KW-0234">DNA repair</keyword>
<evidence type="ECO:0000256" key="16">
    <source>
        <dbReference type="SAM" id="MobiDB-lite"/>
    </source>
</evidence>
<dbReference type="FunFam" id="1.10.10.10:FF:000307">
    <property type="entry name" value="Crossover junction endonuclease MUS81"/>
    <property type="match status" value="1"/>
</dbReference>
<keyword evidence="11 15" id="KW-0460">Magnesium</keyword>
<dbReference type="InterPro" id="IPR036388">
    <property type="entry name" value="WH-like_DNA-bd_sf"/>
</dbReference>
<dbReference type="OrthoDB" id="5963188at2759"/>
<keyword evidence="10 15" id="KW-0378">Hydrolase</keyword>
<dbReference type="GO" id="GO:0048257">
    <property type="term" value="F:3'-flap endonuclease activity"/>
    <property type="evidence" value="ECO:0007669"/>
    <property type="project" value="TreeGrafter"/>
</dbReference>
<dbReference type="InterPro" id="IPR033309">
    <property type="entry name" value="Mus81"/>
</dbReference>
<organism evidence="18 19">
    <name type="scientific">Miscanthus lutarioriparius</name>
    <dbReference type="NCBI Taxonomy" id="422564"/>
    <lineage>
        <taxon>Eukaryota</taxon>
        <taxon>Viridiplantae</taxon>
        <taxon>Streptophyta</taxon>
        <taxon>Embryophyta</taxon>
        <taxon>Tracheophyta</taxon>
        <taxon>Spermatophyta</taxon>
        <taxon>Magnoliopsida</taxon>
        <taxon>Liliopsida</taxon>
        <taxon>Poales</taxon>
        <taxon>Poaceae</taxon>
        <taxon>PACMAD clade</taxon>
        <taxon>Panicoideae</taxon>
        <taxon>Andropogonodae</taxon>
        <taxon>Andropogoneae</taxon>
        <taxon>Saccharinae</taxon>
        <taxon>Miscanthus</taxon>
    </lineage>
</organism>
<protein>
    <recommendedName>
        <fullName evidence="15">Crossover junction endonuclease MUS81</fullName>
        <ecNumber evidence="15">3.1.22.-</ecNumber>
    </recommendedName>
</protein>
<dbReference type="InterPro" id="IPR042530">
    <property type="entry name" value="EME1/EME2_C"/>
</dbReference>
<evidence type="ECO:0000259" key="17">
    <source>
        <dbReference type="SMART" id="SM00891"/>
    </source>
</evidence>
<comment type="cofactor">
    <cofactor evidence="1 15">
        <name>Mg(2+)</name>
        <dbReference type="ChEBI" id="CHEBI:18420"/>
    </cofactor>
</comment>
<dbReference type="PANTHER" id="PTHR13451">
    <property type="entry name" value="CLASS II CROSSOVER JUNCTION ENDONUCLEASE MUS81"/>
    <property type="match status" value="1"/>
</dbReference>
<keyword evidence="5 15" id="KW-0540">Nuclease</keyword>
<evidence type="ECO:0000256" key="14">
    <source>
        <dbReference type="ARBA" id="ARBA00023242"/>
    </source>
</evidence>
<comment type="function">
    <text evidence="15">Interacts with EME1 to form a DNA structure-specific endonuclease with substrate preference for branched DNA structures with a 5'-end at the branch nick. Typical substrates include 3'-flap structures, D-loops, replication forks and nicked Holliday junctions. May be required in mitosis for the processing of stalled or collapsed replication fork intermediates. May be required in meiosis for the repair of meiosis-specific double strand breaks subsequent to single-end invasion (SEI).</text>
</comment>
<evidence type="ECO:0000256" key="9">
    <source>
        <dbReference type="ARBA" id="ARBA00022776"/>
    </source>
</evidence>
<dbReference type="FunFam" id="1.10.150.670:FF:000003">
    <property type="entry name" value="Crossover junction endonuclease MUS81"/>
    <property type="match status" value="1"/>
</dbReference>
<dbReference type="GO" id="GO:0003677">
    <property type="term" value="F:DNA binding"/>
    <property type="evidence" value="ECO:0007669"/>
    <property type="project" value="UniProtKB-UniRule"/>
</dbReference>
<comment type="subcellular location">
    <subcellularLocation>
        <location evidence="2 15">Nucleus</location>
    </subcellularLocation>
</comment>
<dbReference type="GO" id="GO:0005634">
    <property type="term" value="C:nucleus"/>
    <property type="evidence" value="ECO:0007669"/>
    <property type="project" value="UniProtKB-SubCell"/>
</dbReference>
<keyword evidence="9" id="KW-0498">Mitosis</keyword>
<evidence type="ECO:0000313" key="19">
    <source>
        <dbReference type="Proteomes" id="UP000604825"/>
    </source>
</evidence>
<dbReference type="CDD" id="cd21036">
    <property type="entry name" value="WH_MUS81"/>
    <property type="match status" value="1"/>
</dbReference>
<comment type="similarity">
    <text evidence="3 15">Belongs to the XPF family.</text>
</comment>
<dbReference type="Gene3D" id="1.10.150.670">
    <property type="entry name" value="Crossover junction endonuclease EME1, DNA-binding domain"/>
    <property type="match status" value="1"/>
</dbReference>
<keyword evidence="8 15" id="KW-0227">DNA damage</keyword>
<evidence type="ECO:0000256" key="1">
    <source>
        <dbReference type="ARBA" id="ARBA00001946"/>
    </source>
</evidence>
<keyword evidence="4" id="KW-0132">Cell division</keyword>
<dbReference type="GO" id="GO:0006308">
    <property type="term" value="P:DNA catabolic process"/>
    <property type="evidence" value="ECO:0007669"/>
    <property type="project" value="UniProtKB-UniRule"/>
</dbReference>
<dbReference type="SMART" id="SM00891">
    <property type="entry name" value="ERCC4"/>
    <property type="match status" value="1"/>
</dbReference>
<keyword evidence="12 15" id="KW-0233">DNA recombination</keyword>
<accession>A0A811SNI0</accession>
<comment type="caution">
    <text evidence="18">The sequence shown here is derived from an EMBL/GenBank/DDBJ whole genome shotgun (WGS) entry which is preliminary data.</text>
</comment>
<dbReference type="GO" id="GO:0000712">
    <property type="term" value="P:resolution of meiotic recombination intermediates"/>
    <property type="evidence" value="ECO:0007669"/>
    <property type="project" value="TreeGrafter"/>
</dbReference>
<feature type="domain" description="ERCC4" evidence="17">
    <location>
        <begin position="341"/>
        <end position="496"/>
    </location>
</feature>
<dbReference type="PANTHER" id="PTHR13451:SF0">
    <property type="entry name" value="CROSSOVER JUNCTION ENDONUCLEASE MUS81"/>
    <property type="match status" value="1"/>
</dbReference>
<evidence type="ECO:0000256" key="6">
    <source>
        <dbReference type="ARBA" id="ARBA00022723"/>
    </source>
</evidence>
<evidence type="ECO:0000256" key="15">
    <source>
        <dbReference type="RuleBase" id="RU369042"/>
    </source>
</evidence>
<dbReference type="InterPro" id="IPR047417">
    <property type="entry name" value="WHD_MUS81"/>
</dbReference>
<proteinExistence type="inferred from homology"/>
<dbReference type="EMBL" id="CAJGYO010000553">
    <property type="protein sequence ID" value="CAD6342597.1"/>
    <property type="molecule type" value="Genomic_DNA"/>
</dbReference>
<dbReference type="GO" id="GO:0048476">
    <property type="term" value="C:Holliday junction resolvase complex"/>
    <property type="evidence" value="ECO:0007669"/>
    <property type="project" value="UniProtKB-UniRule"/>
</dbReference>
<evidence type="ECO:0000256" key="7">
    <source>
        <dbReference type="ARBA" id="ARBA00022759"/>
    </source>
</evidence>
<dbReference type="GO" id="GO:0031573">
    <property type="term" value="P:mitotic intra-S DNA damage checkpoint signaling"/>
    <property type="evidence" value="ECO:0007669"/>
    <property type="project" value="TreeGrafter"/>
</dbReference>
<name>A0A811SNI0_9POAL</name>
<comment type="subunit">
    <text evidence="15">Interacts with EME1.</text>
</comment>
<keyword evidence="14 15" id="KW-0539">Nucleus</keyword>
<keyword evidence="7 15" id="KW-0255">Endonuclease</keyword>
<evidence type="ECO:0000256" key="12">
    <source>
        <dbReference type="ARBA" id="ARBA00023172"/>
    </source>
</evidence>
<dbReference type="GO" id="GO:0000727">
    <property type="term" value="P:double-strand break repair via break-induced replication"/>
    <property type="evidence" value="ECO:0007669"/>
    <property type="project" value="UniProtKB-UniRule"/>
</dbReference>
<reference evidence="18" key="1">
    <citation type="submission" date="2020-10" db="EMBL/GenBank/DDBJ databases">
        <authorList>
            <person name="Han B."/>
            <person name="Lu T."/>
            <person name="Zhao Q."/>
            <person name="Huang X."/>
            <person name="Zhao Y."/>
        </authorList>
    </citation>
    <scope>NUCLEOTIDE SEQUENCE</scope>
</reference>
<evidence type="ECO:0000256" key="2">
    <source>
        <dbReference type="ARBA" id="ARBA00004123"/>
    </source>
</evidence>
<evidence type="ECO:0000256" key="3">
    <source>
        <dbReference type="ARBA" id="ARBA00010015"/>
    </source>
</evidence>
<evidence type="ECO:0000256" key="8">
    <source>
        <dbReference type="ARBA" id="ARBA00022763"/>
    </source>
</evidence>
<dbReference type="GO" id="GO:0008821">
    <property type="term" value="F:crossover junction DNA endonuclease activity"/>
    <property type="evidence" value="ECO:0007669"/>
    <property type="project" value="UniProtKB-UniRule"/>
</dbReference>
<evidence type="ECO:0000256" key="10">
    <source>
        <dbReference type="ARBA" id="ARBA00022801"/>
    </source>
</evidence>
<dbReference type="EC" id="3.1.22.-" evidence="15"/>